<evidence type="ECO:0000256" key="2">
    <source>
        <dbReference type="ARBA" id="ARBA00022737"/>
    </source>
</evidence>
<feature type="repeat" description="WD" evidence="4">
    <location>
        <begin position="423"/>
        <end position="454"/>
    </location>
</feature>
<keyword evidence="3" id="KW-0863">Zinc-finger</keyword>
<proteinExistence type="predicted"/>
<dbReference type="PROSITE" id="PS50082">
    <property type="entry name" value="WD_REPEATS_2"/>
    <property type="match status" value="4"/>
</dbReference>
<feature type="repeat" description="WD" evidence="4">
    <location>
        <begin position="219"/>
        <end position="248"/>
    </location>
</feature>
<dbReference type="InterPro" id="IPR015943">
    <property type="entry name" value="WD40/YVTN_repeat-like_dom_sf"/>
</dbReference>
<name>A0A830HKT7_9CHLO</name>
<dbReference type="Gene3D" id="2.130.10.10">
    <property type="entry name" value="YVTN repeat-like/Quinoprotein amine dehydrogenase"/>
    <property type="match status" value="3"/>
</dbReference>
<dbReference type="EMBL" id="BNJQ01000013">
    <property type="protein sequence ID" value="GHP06440.1"/>
    <property type="molecule type" value="Genomic_DNA"/>
</dbReference>
<comment type="caution">
    <text evidence="6">The sequence shown here is derived from an EMBL/GenBank/DDBJ whole genome shotgun (WGS) entry which is preliminary data.</text>
</comment>
<dbReference type="InterPro" id="IPR036322">
    <property type="entry name" value="WD40_repeat_dom_sf"/>
</dbReference>
<dbReference type="SMART" id="SM00320">
    <property type="entry name" value="WD40"/>
    <property type="match status" value="7"/>
</dbReference>
<evidence type="ECO:0000256" key="3">
    <source>
        <dbReference type="PROSITE-ProRule" id="PRU00175"/>
    </source>
</evidence>
<dbReference type="GO" id="GO:0005634">
    <property type="term" value="C:nucleus"/>
    <property type="evidence" value="ECO:0007669"/>
    <property type="project" value="TreeGrafter"/>
</dbReference>
<dbReference type="Pfam" id="PF00400">
    <property type="entry name" value="WD40"/>
    <property type="match status" value="5"/>
</dbReference>
<dbReference type="InterPro" id="IPR001680">
    <property type="entry name" value="WD40_rpt"/>
</dbReference>
<dbReference type="SUPFAM" id="SSF50978">
    <property type="entry name" value="WD40 repeat-like"/>
    <property type="match status" value="1"/>
</dbReference>
<dbReference type="PANTHER" id="PTHR19849:SF1">
    <property type="entry name" value="F-BOX_WD REPEAT-CONTAINING PROTEIN 7"/>
    <property type="match status" value="1"/>
</dbReference>
<evidence type="ECO:0000313" key="6">
    <source>
        <dbReference type="EMBL" id="GHP06440.1"/>
    </source>
</evidence>
<keyword evidence="3" id="KW-0862">Zinc</keyword>
<dbReference type="GO" id="GO:0005737">
    <property type="term" value="C:cytoplasm"/>
    <property type="evidence" value="ECO:0007669"/>
    <property type="project" value="TreeGrafter"/>
</dbReference>
<dbReference type="GO" id="GO:0043161">
    <property type="term" value="P:proteasome-mediated ubiquitin-dependent protein catabolic process"/>
    <property type="evidence" value="ECO:0007669"/>
    <property type="project" value="TreeGrafter"/>
</dbReference>
<keyword evidence="2" id="KW-0677">Repeat</keyword>
<accession>A0A830HKT7</accession>
<feature type="repeat" description="WD" evidence="4">
    <location>
        <begin position="473"/>
        <end position="512"/>
    </location>
</feature>
<dbReference type="PANTHER" id="PTHR19849">
    <property type="entry name" value="PHOSPHOLIPASE A-2-ACTIVATING PROTEIN"/>
    <property type="match status" value="1"/>
</dbReference>
<dbReference type="OrthoDB" id="674604at2759"/>
<feature type="repeat" description="WD" evidence="4">
    <location>
        <begin position="282"/>
        <end position="317"/>
    </location>
</feature>
<evidence type="ECO:0000256" key="4">
    <source>
        <dbReference type="PROSITE-ProRule" id="PRU00221"/>
    </source>
</evidence>
<protein>
    <recommendedName>
        <fullName evidence="5">RING-type domain-containing protein</fullName>
    </recommendedName>
</protein>
<feature type="domain" description="RING-type" evidence="5">
    <location>
        <begin position="18"/>
        <end position="62"/>
    </location>
</feature>
<dbReference type="InterPro" id="IPR020472">
    <property type="entry name" value="WD40_PAC1"/>
</dbReference>
<keyword evidence="3" id="KW-0479">Metal-binding</keyword>
<dbReference type="PRINTS" id="PR00320">
    <property type="entry name" value="GPROTEINBRPT"/>
</dbReference>
<dbReference type="InterPro" id="IPR013083">
    <property type="entry name" value="Znf_RING/FYVE/PHD"/>
</dbReference>
<dbReference type="Gene3D" id="3.30.40.10">
    <property type="entry name" value="Zinc/RING finger domain, C3HC4 (zinc finger)"/>
    <property type="match status" value="1"/>
</dbReference>
<keyword evidence="1 4" id="KW-0853">WD repeat</keyword>
<keyword evidence="7" id="KW-1185">Reference proteome</keyword>
<dbReference type="InterPro" id="IPR001841">
    <property type="entry name" value="Znf_RING"/>
</dbReference>
<dbReference type="GO" id="GO:0043130">
    <property type="term" value="F:ubiquitin binding"/>
    <property type="evidence" value="ECO:0007669"/>
    <property type="project" value="TreeGrafter"/>
</dbReference>
<dbReference type="AlphaFoldDB" id="A0A830HKT7"/>
<gene>
    <name evidence="6" type="ORF">PPROV_000518500</name>
</gene>
<organism evidence="6 7">
    <name type="scientific">Pycnococcus provasolii</name>
    <dbReference type="NCBI Taxonomy" id="41880"/>
    <lineage>
        <taxon>Eukaryota</taxon>
        <taxon>Viridiplantae</taxon>
        <taxon>Chlorophyta</taxon>
        <taxon>Pseudoscourfieldiophyceae</taxon>
        <taxon>Pseudoscourfieldiales</taxon>
        <taxon>Pycnococcaceae</taxon>
        <taxon>Pycnococcus</taxon>
    </lineage>
</organism>
<evidence type="ECO:0000256" key="1">
    <source>
        <dbReference type="ARBA" id="ARBA00022574"/>
    </source>
</evidence>
<dbReference type="SUPFAM" id="SSF57850">
    <property type="entry name" value="RING/U-box"/>
    <property type="match status" value="1"/>
</dbReference>
<dbReference type="PROSITE" id="PS50089">
    <property type="entry name" value="ZF_RING_2"/>
    <property type="match status" value="1"/>
</dbReference>
<dbReference type="GO" id="GO:0010992">
    <property type="term" value="P:ubiquitin recycling"/>
    <property type="evidence" value="ECO:0007669"/>
    <property type="project" value="TreeGrafter"/>
</dbReference>
<reference evidence="6" key="1">
    <citation type="submission" date="2020-10" db="EMBL/GenBank/DDBJ databases">
        <title>Unveiling of a novel bifunctional photoreceptor, Dualchrome1, isolated from a cosmopolitan green alga.</title>
        <authorList>
            <person name="Suzuki S."/>
            <person name="Kawachi M."/>
        </authorList>
    </citation>
    <scope>NUCLEOTIDE SEQUENCE</scope>
    <source>
        <strain evidence="6">NIES 2893</strain>
    </source>
</reference>
<evidence type="ECO:0000313" key="7">
    <source>
        <dbReference type="Proteomes" id="UP000660262"/>
    </source>
</evidence>
<dbReference type="Pfam" id="PF13639">
    <property type="entry name" value="zf-RING_2"/>
    <property type="match status" value="1"/>
</dbReference>
<dbReference type="PROSITE" id="PS50294">
    <property type="entry name" value="WD_REPEATS_REGION"/>
    <property type="match status" value="3"/>
</dbReference>
<sequence length="559" mass="59108">MLSPQNCVVSEISDDLQCTICLDVPSSSTRVLQCINGHIFCEAPCMEQYLSHSKTYQCPICRVAIDPARPIRSLAAEHIIAALPTASALAQNAQANGKADATVCAGASLGCTWAAADESSRITHEAACPHAIAQRAVERERTAWRAALRRLEHRIEQLEAGGGPTAAQPPAPHYQQYANLRADGYDASRSEVYASTFVDSAAQDGNLEGRTISRVGGAARGHVGSVCAIAASSDWAISGSIDRTLRLWRRRHTSSSDGDGDEAAASGYLATEPAPLVEIGCTTEHTNVVCAVAVHPSIAHVAFSGSFDGTLRVWRVDATCGSLRCTARVDVGGKVLSLEAASRAQELYVGSARGEIFVFDVTGVDEGVVPQRIAAFEAHAGMDVRAIAMAESEHQRVIFTAGGDACVKAWRAGSNAAAPLATLTGHGNPVRALALAHHHQLLFSGASDATIRVWFVGGLTGAGAGEPSCLHILRGHKDTIWSLICDRYFLYSGSADATVRVWSIRQGAAMLEMPEMAAVLEGHQDVVWTIGQMPSCESDSRALLLSGSADCTVAAWAWD</sequence>
<evidence type="ECO:0000259" key="5">
    <source>
        <dbReference type="PROSITE" id="PS50089"/>
    </source>
</evidence>
<dbReference type="Proteomes" id="UP000660262">
    <property type="component" value="Unassembled WGS sequence"/>
</dbReference>
<dbReference type="GO" id="GO:0008270">
    <property type="term" value="F:zinc ion binding"/>
    <property type="evidence" value="ECO:0007669"/>
    <property type="project" value="UniProtKB-KW"/>
</dbReference>